<feature type="transmembrane region" description="Helical" evidence="1">
    <location>
        <begin position="70"/>
        <end position="90"/>
    </location>
</feature>
<organism evidence="2 3">
    <name type="scientific">Globodera rostochiensis</name>
    <name type="common">Golden nematode worm</name>
    <name type="synonym">Heterodera rostochiensis</name>
    <dbReference type="NCBI Taxonomy" id="31243"/>
    <lineage>
        <taxon>Eukaryota</taxon>
        <taxon>Metazoa</taxon>
        <taxon>Ecdysozoa</taxon>
        <taxon>Nematoda</taxon>
        <taxon>Chromadorea</taxon>
        <taxon>Rhabditida</taxon>
        <taxon>Tylenchina</taxon>
        <taxon>Tylenchomorpha</taxon>
        <taxon>Tylenchoidea</taxon>
        <taxon>Heteroderidae</taxon>
        <taxon>Heteroderinae</taxon>
        <taxon>Globodera</taxon>
    </lineage>
</organism>
<reference evidence="3" key="1">
    <citation type="submission" date="2022-11" db="UniProtKB">
        <authorList>
            <consortium name="WormBaseParasite"/>
        </authorList>
    </citation>
    <scope>IDENTIFICATION</scope>
</reference>
<feature type="transmembrane region" description="Helical" evidence="1">
    <location>
        <begin position="568"/>
        <end position="587"/>
    </location>
</feature>
<feature type="transmembrane region" description="Helical" evidence="1">
    <location>
        <begin position="110"/>
        <end position="132"/>
    </location>
</feature>
<evidence type="ECO:0000313" key="3">
    <source>
        <dbReference type="WBParaSite" id="Gr19_v10_g13194.t1"/>
    </source>
</evidence>
<accession>A0A914H4L5</accession>
<keyword evidence="1" id="KW-0812">Transmembrane</keyword>
<keyword evidence="2" id="KW-1185">Reference proteome</keyword>
<evidence type="ECO:0000313" key="2">
    <source>
        <dbReference type="Proteomes" id="UP000887572"/>
    </source>
</evidence>
<sequence length="764" mass="87827">MDKISQIMHLFRPNNTRENLCALNESIFDSDLRLLLVGIVGSFVSIASIVQNTLLFYVFSTSRKLRRQNYVNPVLLAFFDIFVSFVYLLISPVHFVAHRLRSPFLATFWAWNHFALTVCNLLLVVASLERFLANGPLHSQKKVLVLIVRNKPYVIVAILAFAFVLKATLYFEIELLPLPNCSTNVTDISSVVPVWMTDSGGLFQMFRFWVRNILTQLRRRRRMTLGEYSESVISQTNANFENAENGSDRMMRRRTTAESQLSPKTLIITQQNNERNPKLRLVLKGTTSNCSGMLEPTAIARNIQKEPRNTHLLMQNDFDNKKLERIRTNCCATNSEQSPKATAKAIESKPSSTTTATASIPNNNFGVRVATRTLLMVVGCYLISNSMSTFLNIWEFFDSQFLRHKNLCVYLTASDVAALLTIWGCALRLPIYVCNDRRIRKAICRAIIRFRFCCSKSKPEEIVRGEEAEHFLEKYSIVIVSNSLRSNLTGVLSQYDWGTFQGKRSFDQLAILVQNRQKFLVQMTINLGAATRPTPNDRQRDKKMFGRRWIWHSSKPTNHLEWAPPMRIIAVITLLASTLDLMADFLLCSRLAEYLHNFQTDIARYCAYGFFFFTGVSILVYIFEMVDVCLTLKYDEENVYFARLAKSMVLVLEEVPLPALLYFLFTSEPRLSIANPMHIASWIKLITLSWGIIKFAKLRFFWPLLPFNPKHNRRENIRRCFHLNLYRLTMIVVNLFHFMAISIVITNLVVSGRGGRPIHVQGSV</sequence>
<keyword evidence="1" id="KW-0472">Membrane</keyword>
<dbReference type="SUPFAM" id="SSF81321">
    <property type="entry name" value="Family A G protein-coupled receptor-like"/>
    <property type="match status" value="1"/>
</dbReference>
<feature type="transmembrane region" description="Helical" evidence="1">
    <location>
        <begin position="191"/>
        <end position="210"/>
    </location>
</feature>
<name>A0A914H4L5_GLORO</name>
<keyword evidence="1" id="KW-1133">Transmembrane helix</keyword>
<protein>
    <submittedName>
        <fullName evidence="3">G-protein coupled receptors family 1 profile domain-containing protein</fullName>
    </submittedName>
</protein>
<feature type="transmembrane region" description="Helical" evidence="1">
    <location>
        <begin position="725"/>
        <end position="750"/>
    </location>
</feature>
<dbReference type="AlphaFoldDB" id="A0A914H4L5"/>
<feature type="transmembrane region" description="Helical" evidence="1">
    <location>
        <begin position="602"/>
        <end position="623"/>
    </location>
</feature>
<feature type="transmembrane region" description="Helical" evidence="1">
    <location>
        <begin position="34"/>
        <end position="58"/>
    </location>
</feature>
<proteinExistence type="predicted"/>
<feature type="transmembrane region" description="Helical" evidence="1">
    <location>
        <begin position="409"/>
        <end position="431"/>
    </location>
</feature>
<feature type="transmembrane region" description="Helical" evidence="1">
    <location>
        <begin position="374"/>
        <end position="397"/>
    </location>
</feature>
<feature type="transmembrane region" description="Helical" evidence="1">
    <location>
        <begin position="153"/>
        <end position="171"/>
    </location>
</feature>
<dbReference type="WBParaSite" id="Gr19_v10_g13194.t1">
    <property type="protein sequence ID" value="Gr19_v10_g13194.t1"/>
    <property type="gene ID" value="Gr19_v10_g13194"/>
</dbReference>
<dbReference type="Proteomes" id="UP000887572">
    <property type="component" value="Unplaced"/>
</dbReference>
<dbReference type="PANTHER" id="PTHR46709">
    <property type="entry name" value="PROTEIN CBG23488-RELATED"/>
    <property type="match status" value="1"/>
</dbReference>
<evidence type="ECO:0000256" key="1">
    <source>
        <dbReference type="SAM" id="Phobius"/>
    </source>
</evidence>
<dbReference type="Gene3D" id="1.20.1070.10">
    <property type="entry name" value="Rhodopsin 7-helix transmembrane proteins"/>
    <property type="match status" value="2"/>
</dbReference>